<feature type="cross-link" description="Glycyl lysine isopeptide (Lys-Gly) (interchain with G-Cter in SUMO2)" evidence="9">
    <location>
        <position position="365"/>
    </location>
</feature>
<feature type="compositionally biased region" description="Basic and acidic residues" evidence="11">
    <location>
        <begin position="760"/>
        <end position="775"/>
    </location>
</feature>
<evidence type="ECO:0000256" key="11">
    <source>
        <dbReference type="SAM" id="MobiDB-lite"/>
    </source>
</evidence>
<evidence type="ECO:0000256" key="9">
    <source>
        <dbReference type="PIRSR" id="PIRSR630616-3"/>
    </source>
</evidence>
<comment type="similarity">
    <text evidence="1">Belongs to the protein kinase superfamily. CAMK Ser/Thr protein kinase family. CHEK2 subfamily.</text>
</comment>
<sequence length="1025" mass="113966">MEATQESTQPCADPRRMGLNNSGLHDQDLADIICILHPNSHAAHDAVAATASLGNQHILQQDVLDFETSETAALDVALRLSSQVCDLGVGFCFGRNRARCDVLLAVDDEAKRVSNTHFRIYLTGDGIIMLQDTSTNGTIVDNCRLRKNQKENSRMLTNGSVIQVVTGNQGSDEVRFVVRIPSREGFAVQYTQNVLRYFERVQQVAGAMQLRNRNGPTPPVLSWSVANTYGMHWTGGSEYNVTGQIGKGAFATVYKLATKQHGAIYAAKELDKRRFMKNGILDQKVDNEMKIMRDLKHPNIVQYIDHHEHDRWIYIIMEYVPGGELSTYLSSHGKIAEDMVRTIARQLLRALHYLHKKRITHRDIKPDNILIASLDPLRIKLSDFGLSKVTQEETFLKTFCGTLLYCAPEVYPDYETYRRGELRKRRRVGDPPPKTSPYSQSVDMWSLGAVLYHILSGVPPYSGRAEERGVAMLRSIMESEADFDILRREGVSESGVEFVAQLLNRDPFMRPTEKQCFQHPWIAEVPDVDEYEDDDILVDARDALSVIGEAEEELDASQLSIHEDAAYTLATGAEESSSNEALAKRPRIEYIPAGIRYPSLPKIESFQDGQMVAETHARRLFGEVTSSALRSSYALGTGSYDDGDYYAEGYDAEGFASSGESVSDKRSVYSIISLPEHPFGSTAPSLMGAENLVRRLNMNSSLPLFPAQTGLVNHISTRQTSPGQIIVPTEFVKAGSTPREVIAPTSSANETTPKAPKLSRRIDLELPETASERSDSSAPVSRPQSTHPPELPGGADYDVDFATTLDAQTGQAILEQLRSAEEEPSDPIVHQQPDAPGIPTAMPVTEFTKPPKLLGRLKSIPGSIFELNLRLDGRMTSWGRGPDATIRYPDNLDVRIPAYAIEITFWAPGLERRIAEGQDWTQVPGVMAVLSTKTRKCIWVNGTELRKGGPEGLQFGKLYTGDIITIYKHKDNGEFLQLRCEFYHGESAQPRPEYEAGFVVRQALVGKSDSTNRLSVRPSRMKEAE</sequence>
<evidence type="ECO:0000259" key="13">
    <source>
        <dbReference type="PROSITE" id="PS50011"/>
    </source>
</evidence>
<evidence type="ECO:0000256" key="7">
    <source>
        <dbReference type="PIRSR" id="PIRSR630616-1"/>
    </source>
</evidence>
<evidence type="ECO:0000256" key="2">
    <source>
        <dbReference type="ARBA" id="ARBA00022527"/>
    </source>
</evidence>
<evidence type="ECO:0000259" key="12">
    <source>
        <dbReference type="PROSITE" id="PS50006"/>
    </source>
</evidence>
<dbReference type="Proteomes" id="UP000186955">
    <property type="component" value="Unassembled WGS sequence"/>
</dbReference>
<dbReference type="SMART" id="SM00220">
    <property type="entry name" value="S_TKc"/>
    <property type="match status" value="1"/>
</dbReference>
<evidence type="ECO:0000256" key="4">
    <source>
        <dbReference type="ARBA" id="ARBA00022741"/>
    </source>
</evidence>
<feature type="domain" description="FHA" evidence="12">
    <location>
        <begin position="91"/>
        <end position="145"/>
    </location>
</feature>
<feature type="active site" description="Proton acceptor" evidence="7">
    <location>
        <position position="363"/>
    </location>
</feature>
<keyword evidence="3" id="KW-0808">Transferase</keyword>
<feature type="region of interest" description="Disordered" evidence="11">
    <location>
        <begin position="737"/>
        <end position="798"/>
    </location>
</feature>
<dbReference type="FunFam" id="3.30.200.20:FF:000470">
    <property type="entry name" value="Serine/threonine-protein kinase RAD53"/>
    <property type="match status" value="1"/>
</dbReference>
<dbReference type="STRING" id="1316194.A0A1Q5UGE6"/>
<name>A0A1Q5UGE6_9EURO</name>
<keyword evidence="15" id="KW-1185">Reference proteome</keyword>
<dbReference type="PANTHER" id="PTHR24350">
    <property type="entry name" value="SERINE/THREONINE-PROTEIN KINASE IAL-RELATED"/>
    <property type="match status" value="1"/>
</dbReference>
<evidence type="ECO:0000256" key="3">
    <source>
        <dbReference type="ARBA" id="ARBA00022679"/>
    </source>
</evidence>
<dbReference type="InterPro" id="IPR030616">
    <property type="entry name" value="Aur-like"/>
</dbReference>
<dbReference type="Gene3D" id="3.30.200.20">
    <property type="entry name" value="Phosphorylase Kinase, domain 1"/>
    <property type="match status" value="1"/>
</dbReference>
<dbReference type="InterPro" id="IPR011009">
    <property type="entry name" value="Kinase-like_dom_sf"/>
</dbReference>
<evidence type="ECO:0000256" key="10">
    <source>
        <dbReference type="PROSITE-ProRule" id="PRU10141"/>
    </source>
</evidence>
<dbReference type="PROSITE" id="PS00108">
    <property type="entry name" value="PROTEIN_KINASE_ST"/>
    <property type="match status" value="1"/>
</dbReference>
<dbReference type="GO" id="GO:0005524">
    <property type="term" value="F:ATP binding"/>
    <property type="evidence" value="ECO:0007669"/>
    <property type="project" value="UniProtKB-UniRule"/>
</dbReference>
<dbReference type="Gene3D" id="1.10.510.10">
    <property type="entry name" value="Transferase(Phosphotransferase) domain 1"/>
    <property type="match status" value="1"/>
</dbReference>
<dbReference type="Gene3D" id="2.60.200.20">
    <property type="match status" value="1"/>
</dbReference>
<dbReference type="SUPFAM" id="SSF49879">
    <property type="entry name" value="SMAD/FHA domain"/>
    <property type="match status" value="1"/>
</dbReference>
<dbReference type="FunFam" id="2.60.200.20:FF:000065">
    <property type="entry name" value="Serine/threonine-protein kinase RAD53"/>
    <property type="match status" value="1"/>
</dbReference>
<reference evidence="14 15" key="1">
    <citation type="submission" date="2016-10" db="EMBL/GenBank/DDBJ databases">
        <title>Genome sequence of the ascomycete fungus Penicillium subrubescens.</title>
        <authorList>
            <person name="De Vries R.P."/>
            <person name="Peng M."/>
            <person name="Dilokpimol A."/>
            <person name="Hilden K."/>
            <person name="Makela M.R."/>
            <person name="Grigoriev I."/>
            <person name="Riley R."/>
            <person name="Granchi Z."/>
        </authorList>
    </citation>
    <scope>NUCLEOTIDE SEQUENCE [LARGE SCALE GENOMIC DNA]</scope>
    <source>
        <strain evidence="14 15">CBS 132785</strain>
    </source>
</reference>
<feature type="compositionally biased region" description="Polar residues" evidence="11">
    <location>
        <begin position="776"/>
        <end position="787"/>
    </location>
</feature>
<dbReference type="InterPro" id="IPR000719">
    <property type="entry name" value="Prot_kinase_dom"/>
</dbReference>
<evidence type="ECO:0000256" key="8">
    <source>
        <dbReference type="PIRSR" id="PIRSR630616-2"/>
    </source>
</evidence>
<keyword evidence="6 8" id="KW-0067">ATP-binding</keyword>
<dbReference type="GO" id="GO:0004674">
    <property type="term" value="F:protein serine/threonine kinase activity"/>
    <property type="evidence" value="ECO:0007669"/>
    <property type="project" value="UniProtKB-KW"/>
</dbReference>
<dbReference type="SUPFAM" id="SSF56112">
    <property type="entry name" value="Protein kinase-like (PK-like)"/>
    <property type="match status" value="1"/>
</dbReference>
<dbReference type="InterPro" id="IPR008271">
    <property type="entry name" value="Ser/Thr_kinase_AS"/>
</dbReference>
<keyword evidence="5 14" id="KW-0418">Kinase</keyword>
<dbReference type="PROSITE" id="PS00107">
    <property type="entry name" value="PROTEIN_KINASE_ATP"/>
    <property type="match status" value="1"/>
</dbReference>
<organism evidence="14 15">
    <name type="scientific">Penicillium subrubescens</name>
    <dbReference type="NCBI Taxonomy" id="1316194"/>
    <lineage>
        <taxon>Eukaryota</taxon>
        <taxon>Fungi</taxon>
        <taxon>Dikarya</taxon>
        <taxon>Ascomycota</taxon>
        <taxon>Pezizomycotina</taxon>
        <taxon>Eurotiomycetes</taxon>
        <taxon>Eurotiomycetidae</taxon>
        <taxon>Eurotiales</taxon>
        <taxon>Aspergillaceae</taxon>
        <taxon>Penicillium</taxon>
    </lineage>
</organism>
<dbReference type="Pfam" id="PF00498">
    <property type="entry name" value="FHA"/>
    <property type="match status" value="1"/>
</dbReference>
<accession>A0A1Q5UGE6</accession>
<dbReference type="Pfam" id="PF00069">
    <property type="entry name" value="Pkinase"/>
    <property type="match status" value="1"/>
</dbReference>
<dbReference type="FunFam" id="1.10.510.10:FF:000861">
    <property type="entry name" value="Serine/threonine-protein kinase RAD53"/>
    <property type="match status" value="1"/>
</dbReference>
<evidence type="ECO:0000313" key="14">
    <source>
        <dbReference type="EMBL" id="OKP11555.1"/>
    </source>
</evidence>
<dbReference type="InterPro" id="IPR000253">
    <property type="entry name" value="FHA_dom"/>
</dbReference>
<comment type="caution">
    <text evidence="14">The sequence shown here is derived from an EMBL/GenBank/DDBJ whole genome shotgun (WGS) entry which is preliminary data.</text>
</comment>
<dbReference type="AlphaFoldDB" id="A0A1Q5UGE6"/>
<feature type="domain" description="Protein kinase" evidence="13">
    <location>
        <begin position="239"/>
        <end position="522"/>
    </location>
</feature>
<feature type="binding site" evidence="8 10">
    <location>
        <position position="268"/>
    </location>
    <ligand>
        <name>ATP</name>
        <dbReference type="ChEBI" id="CHEBI:30616"/>
    </ligand>
</feature>
<evidence type="ECO:0000256" key="5">
    <source>
        <dbReference type="ARBA" id="ARBA00022777"/>
    </source>
</evidence>
<gene>
    <name evidence="14" type="ORF">PENSUB_2857</name>
</gene>
<evidence type="ECO:0000256" key="6">
    <source>
        <dbReference type="ARBA" id="ARBA00022840"/>
    </source>
</evidence>
<dbReference type="EMBL" id="MNBE01000276">
    <property type="protein sequence ID" value="OKP11555.1"/>
    <property type="molecule type" value="Genomic_DNA"/>
</dbReference>
<dbReference type="PROSITE" id="PS50006">
    <property type="entry name" value="FHA_DOMAIN"/>
    <property type="match status" value="1"/>
</dbReference>
<proteinExistence type="inferred from homology"/>
<dbReference type="InterPro" id="IPR017441">
    <property type="entry name" value="Protein_kinase_ATP_BS"/>
</dbReference>
<dbReference type="PROSITE" id="PS50011">
    <property type="entry name" value="PROTEIN_KINASE_DOM"/>
    <property type="match status" value="1"/>
</dbReference>
<evidence type="ECO:0000313" key="15">
    <source>
        <dbReference type="Proteomes" id="UP000186955"/>
    </source>
</evidence>
<feature type="binding site" evidence="8">
    <location>
        <position position="383"/>
    </location>
    <ligand>
        <name>ATP</name>
        <dbReference type="ChEBI" id="CHEBI:30616"/>
    </ligand>
</feature>
<keyword evidence="4 8" id="KW-0547">Nucleotide-binding</keyword>
<evidence type="ECO:0000256" key="1">
    <source>
        <dbReference type="ARBA" id="ARBA00005575"/>
    </source>
</evidence>
<keyword evidence="2" id="KW-0723">Serine/threonine-protein kinase</keyword>
<dbReference type="InterPro" id="IPR008984">
    <property type="entry name" value="SMAD_FHA_dom_sf"/>
</dbReference>
<protein>
    <submittedName>
        <fullName evidence="14">Serine/threonine-protein kinase RAD53</fullName>
    </submittedName>
</protein>